<reference evidence="1" key="1">
    <citation type="submission" date="2011-08" db="EMBL/GenBank/DDBJ databases">
        <title>Complete sequence of plasmid 2 of Streptomyces violaceusniger Tu 4113.</title>
        <authorList>
            <consortium name="US DOE Joint Genome Institute"/>
            <person name="Lucas S."/>
            <person name="Han J."/>
            <person name="Lapidus A."/>
            <person name="Cheng J.-F."/>
            <person name="Goodwin L."/>
            <person name="Pitluck S."/>
            <person name="Peters L."/>
            <person name="Ivanova N."/>
            <person name="Daligault H."/>
            <person name="Detter J.C."/>
            <person name="Han C."/>
            <person name="Tapia R."/>
            <person name="Land M."/>
            <person name="Hauser L."/>
            <person name="Kyrpides N."/>
            <person name="Ivanova N."/>
            <person name="Pagani I."/>
            <person name="Hagen A."/>
            <person name="Katz L."/>
            <person name="Fiedler H.-P."/>
            <person name="Keasling J."/>
            <person name="Fortman J."/>
            <person name="Woyke T."/>
        </authorList>
    </citation>
    <scope>NUCLEOTIDE SEQUENCE [LARGE SCALE GENOMIC DNA]</scope>
    <source>
        <strain evidence="1">Tu 4113</strain>
        <plasmid evidence="1">pSTRVI02</plasmid>
    </source>
</reference>
<protein>
    <submittedName>
        <fullName evidence="1">Uncharacterized protein</fullName>
    </submittedName>
</protein>
<evidence type="ECO:0000313" key="2">
    <source>
        <dbReference type="Proteomes" id="UP000008703"/>
    </source>
</evidence>
<dbReference type="KEGG" id="svl:Strvi_0140"/>
<geneLocation type="plasmid" evidence="1 2">
    <name>pSTRVI02</name>
</geneLocation>
<proteinExistence type="predicted"/>
<keyword evidence="2" id="KW-1185">Reference proteome</keyword>
<dbReference type="HOGENOM" id="CLU_2119854_0_0_11"/>
<gene>
    <name evidence="1" type="ORF">Strvi_0140</name>
</gene>
<dbReference type="Proteomes" id="UP000008703">
    <property type="component" value="Plasmid pSTRVI02"/>
</dbReference>
<evidence type="ECO:0000313" key="1">
    <source>
        <dbReference type="EMBL" id="AEM88915.1"/>
    </source>
</evidence>
<accession>G2PHW4</accession>
<dbReference type="EMBL" id="CP002996">
    <property type="protein sequence ID" value="AEM88915.1"/>
    <property type="molecule type" value="Genomic_DNA"/>
</dbReference>
<keyword evidence="1" id="KW-0614">Plasmid</keyword>
<dbReference type="AlphaFoldDB" id="G2PHW4"/>
<name>G2PHW4_STRV4</name>
<sequence>MNLDDLVIPGEDSPLAQRAAEREHPGAKAVYDRMENCARLLALSFLAYRAGADENLTHRHAFRGELARAEFDHIKITPGDGIATRMITEHDRNLIRRRALAIANATTASQEQHQ</sequence>
<organism evidence="1 2">
    <name type="scientific">Streptomyces violaceusniger (strain Tu 4113)</name>
    <dbReference type="NCBI Taxonomy" id="653045"/>
    <lineage>
        <taxon>Bacteria</taxon>
        <taxon>Bacillati</taxon>
        <taxon>Actinomycetota</taxon>
        <taxon>Actinomycetes</taxon>
        <taxon>Kitasatosporales</taxon>
        <taxon>Streptomycetaceae</taxon>
        <taxon>Streptomyces</taxon>
        <taxon>Streptomyces violaceusniger group</taxon>
    </lineage>
</organism>
<dbReference type="RefSeq" id="WP_014043850.1">
    <property type="nucleotide sequence ID" value="NC_015952.1"/>
</dbReference>